<evidence type="ECO:0000256" key="4">
    <source>
        <dbReference type="ARBA" id="ARBA00022692"/>
    </source>
</evidence>
<dbReference type="FunFam" id="1.20.1250.20:FF:000171">
    <property type="entry name" value="MFS general substrate transporter"/>
    <property type="match status" value="1"/>
</dbReference>
<feature type="transmembrane region" description="Helical" evidence="7">
    <location>
        <begin position="140"/>
        <end position="166"/>
    </location>
</feature>
<evidence type="ECO:0000256" key="6">
    <source>
        <dbReference type="ARBA" id="ARBA00023136"/>
    </source>
</evidence>
<comment type="similarity">
    <text evidence="2">Belongs to the major facilitator superfamily.</text>
</comment>
<comment type="subcellular location">
    <subcellularLocation>
        <location evidence="1">Membrane</location>
        <topology evidence="1">Multi-pass membrane protein</topology>
    </subcellularLocation>
</comment>
<protein>
    <submittedName>
        <fullName evidence="9">MFS general substrate transporter</fullName>
    </submittedName>
</protein>
<gene>
    <name evidence="9" type="ORF">K402DRAFT_327462</name>
</gene>
<sequence length="514" mass="56622">MEQDVERSSLSSVPKVGDVLSQEHTDPVLNAKMHLVNDAIDEIGMTMYQWKLFCLNGFGYAVDSLILLIQSIIAPQAALEFNPSFTRGMTVAAYTGMLVGAIFWGMGADIIGRKYAFNYSLFICSIFAIVAGASPNWIVLGLFVSLSAFGAGGNLVLDTAVFLEYLPSQKQWLLTLMAAWWGLGQMIVGLFAWAFLPNYSSECTTVENCTYDNNVGWRYIWYTSGALVFIMSIARITVIRLKETPKFLLGEGKDAEVVETLQSIATKYNRPCSLTLEKLEACGITGLTDSNGRRSSVAHANKRFSFAEIWAHLKGLFVTKRIGLSTCLIWFSWLLIGLAYPLYNVFLPSYLESRGAATGDSRPSTVWRNYTLSNFSSIWGPVLAGWMCQSRWFWGRRGTMIIGALITMVFFFAYTAVRTPSQNVGFTCTISFCLNIYYGTLYAYTPEVLPSAHRGTGNGIAIGLNRIMGIISAVIATVANTETAVPIYICAALYIAMAITAACFPFEPMGSRSS</sequence>
<dbReference type="PROSITE" id="PS50850">
    <property type="entry name" value="MFS"/>
    <property type="match status" value="1"/>
</dbReference>
<evidence type="ECO:0000313" key="9">
    <source>
        <dbReference type="EMBL" id="KAF1989117.1"/>
    </source>
</evidence>
<evidence type="ECO:0000256" key="2">
    <source>
        <dbReference type="ARBA" id="ARBA00008335"/>
    </source>
</evidence>
<evidence type="ECO:0000256" key="1">
    <source>
        <dbReference type="ARBA" id="ARBA00004141"/>
    </source>
</evidence>
<keyword evidence="10" id="KW-1185">Reference proteome</keyword>
<dbReference type="InterPro" id="IPR020846">
    <property type="entry name" value="MFS_dom"/>
</dbReference>
<name>A0A6G1H7T6_9PEZI</name>
<dbReference type="SUPFAM" id="SSF103473">
    <property type="entry name" value="MFS general substrate transporter"/>
    <property type="match status" value="1"/>
</dbReference>
<feature type="transmembrane region" description="Helical" evidence="7">
    <location>
        <begin position="423"/>
        <end position="444"/>
    </location>
</feature>
<evidence type="ECO:0000256" key="7">
    <source>
        <dbReference type="SAM" id="Phobius"/>
    </source>
</evidence>
<dbReference type="Proteomes" id="UP000800041">
    <property type="component" value="Unassembled WGS sequence"/>
</dbReference>
<feature type="transmembrane region" description="Helical" evidence="7">
    <location>
        <begin position="456"/>
        <end position="479"/>
    </location>
</feature>
<feature type="transmembrane region" description="Helical" evidence="7">
    <location>
        <begin position="178"/>
        <end position="199"/>
    </location>
</feature>
<feature type="transmembrane region" description="Helical" evidence="7">
    <location>
        <begin position="219"/>
        <end position="238"/>
    </location>
</feature>
<organism evidence="9 10">
    <name type="scientific">Aulographum hederae CBS 113979</name>
    <dbReference type="NCBI Taxonomy" id="1176131"/>
    <lineage>
        <taxon>Eukaryota</taxon>
        <taxon>Fungi</taxon>
        <taxon>Dikarya</taxon>
        <taxon>Ascomycota</taxon>
        <taxon>Pezizomycotina</taxon>
        <taxon>Dothideomycetes</taxon>
        <taxon>Pleosporomycetidae</taxon>
        <taxon>Aulographales</taxon>
        <taxon>Aulographaceae</taxon>
    </lineage>
</organism>
<feature type="transmembrane region" description="Helical" evidence="7">
    <location>
        <begin position="116"/>
        <end position="134"/>
    </location>
</feature>
<feature type="domain" description="Major facilitator superfamily (MFS) profile" evidence="8">
    <location>
        <begin position="49"/>
        <end position="509"/>
    </location>
</feature>
<dbReference type="GO" id="GO:0022857">
    <property type="term" value="F:transmembrane transporter activity"/>
    <property type="evidence" value="ECO:0007669"/>
    <property type="project" value="InterPro"/>
</dbReference>
<feature type="transmembrane region" description="Helical" evidence="7">
    <location>
        <begin position="85"/>
        <end position="104"/>
    </location>
</feature>
<dbReference type="GO" id="GO:0016020">
    <property type="term" value="C:membrane"/>
    <property type="evidence" value="ECO:0007669"/>
    <property type="project" value="UniProtKB-SubCell"/>
</dbReference>
<dbReference type="Gene3D" id="1.20.1250.20">
    <property type="entry name" value="MFS general substrate transporter like domains"/>
    <property type="match status" value="1"/>
</dbReference>
<dbReference type="Pfam" id="PF07690">
    <property type="entry name" value="MFS_1"/>
    <property type="match status" value="1"/>
</dbReference>
<proteinExistence type="inferred from homology"/>
<dbReference type="PANTHER" id="PTHR23511:SF4">
    <property type="entry name" value="MAJOR FACILITATOR SUPERFAMILY (MFS) PROFILE DOMAIN-CONTAINING PROTEIN"/>
    <property type="match status" value="1"/>
</dbReference>
<feature type="transmembrane region" description="Helical" evidence="7">
    <location>
        <begin position="485"/>
        <end position="506"/>
    </location>
</feature>
<keyword evidence="6 7" id="KW-0472">Membrane</keyword>
<feature type="transmembrane region" description="Helical" evidence="7">
    <location>
        <begin position="52"/>
        <end position="73"/>
    </location>
</feature>
<feature type="transmembrane region" description="Helical" evidence="7">
    <location>
        <begin position="370"/>
        <end position="388"/>
    </location>
</feature>
<dbReference type="CDD" id="cd17316">
    <property type="entry name" value="MFS_SV2_like"/>
    <property type="match status" value="1"/>
</dbReference>
<dbReference type="EMBL" id="ML977146">
    <property type="protein sequence ID" value="KAF1989117.1"/>
    <property type="molecule type" value="Genomic_DNA"/>
</dbReference>
<dbReference type="InterPro" id="IPR036259">
    <property type="entry name" value="MFS_trans_sf"/>
</dbReference>
<dbReference type="InterPro" id="IPR011701">
    <property type="entry name" value="MFS"/>
</dbReference>
<keyword evidence="4 7" id="KW-0812">Transmembrane</keyword>
<accession>A0A6G1H7T6</accession>
<dbReference type="OrthoDB" id="3936150at2759"/>
<dbReference type="AlphaFoldDB" id="A0A6G1H7T6"/>
<feature type="transmembrane region" description="Helical" evidence="7">
    <location>
        <begin position="400"/>
        <end position="417"/>
    </location>
</feature>
<keyword evidence="5 7" id="KW-1133">Transmembrane helix</keyword>
<evidence type="ECO:0000256" key="3">
    <source>
        <dbReference type="ARBA" id="ARBA00022448"/>
    </source>
</evidence>
<reference evidence="9" key="1">
    <citation type="journal article" date="2020" name="Stud. Mycol.">
        <title>101 Dothideomycetes genomes: a test case for predicting lifestyles and emergence of pathogens.</title>
        <authorList>
            <person name="Haridas S."/>
            <person name="Albert R."/>
            <person name="Binder M."/>
            <person name="Bloem J."/>
            <person name="Labutti K."/>
            <person name="Salamov A."/>
            <person name="Andreopoulos B."/>
            <person name="Baker S."/>
            <person name="Barry K."/>
            <person name="Bills G."/>
            <person name="Bluhm B."/>
            <person name="Cannon C."/>
            <person name="Castanera R."/>
            <person name="Culley D."/>
            <person name="Daum C."/>
            <person name="Ezra D."/>
            <person name="Gonzalez J."/>
            <person name="Henrissat B."/>
            <person name="Kuo A."/>
            <person name="Liang C."/>
            <person name="Lipzen A."/>
            <person name="Lutzoni F."/>
            <person name="Magnuson J."/>
            <person name="Mondo S."/>
            <person name="Nolan M."/>
            <person name="Ohm R."/>
            <person name="Pangilinan J."/>
            <person name="Park H.-J."/>
            <person name="Ramirez L."/>
            <person name="Alfaro M."/>
            <person name="Sun H."/>
            <person name="Tritt A."/>
            <person name="Yoshinaga Y."/>
            <person name="Zwiers L.-H."/>
            <person name="Turgeon B."/>
            <person name="Goodwin S."/>
            <person name="Spatafora J."/>
            <person name="Crous P."/>
            <person name="Grigoriev I."/>
        </authorList>
    </citation>
    <scope>NUCLEOTIDE SEQUENCE</scope>
    <source>
        <strain evidence="9">CBS 113979</strain>
    </source>
</reference>
<evidence type="ECO:0000313" key="10">
    <source>
        <dbReference type="Proteomes" id="UP000800041"/>
    </source>
</evidence>
<dbReference type="PANTHER" id="PTHR23511">
    <property type="entry name" value="SYNAPTIC VESICLE GLYCOPROTEIN 2"/>
    <property type="match status" value="1"/>
</dbReference>
<keyword evidence="3" id="KW-0813">Transport</keyword>
<evidence type="ECO:0000259" key="8">
    <source>
        <dbReference type="PROSITE" id="PS50850"/>
    </source>
</evidence>
<feature type="transmembrane region" description="Helical" evidence="7">
    <location>
        <begin position="322"/>
        <end position="343"/>
    </location>
</feature>
<evidence type="ECO:0000256" key="5">
    <source>
        <dbReference type="ARBA" id="ARBA00022989"/>
    </source>
</evidence>